<reference evidence="1 2" key="1">
    <citation type="submission" date="2021-06" db="EMBL/GenBank/DDBJ databases">
        <authorList>
            <person name="Kallberg Y."/>
            <person name="Tangrot J."/>
            <person name="Rosling A."/>
        </authorList>
    </citation>
    <scope>NUCLEOTIDE SEQUENCE [LARGE SCALE GENOMIC DNA]</scope>
    <source>
        <strain evidence="1 2">120-4 pot B 10/14</strain>
    </source>
</reference>
<evidence type="ECO:0000313" key="1">
    <source>
        <dbReference type="EMBL" id="CAG8846657.1"/>
    </source>
</evidence>
<sequence length="305" mass="35814">MRQEITYKVNKKISISLVDIDQLTIFEPINEEADITDPTIVSNIVTSIRKSGHQQITNILNYIIPLYVQKEVLKPGSTLHLRISENGQNVSKKAKHVMLTVALSNNWDKLHKPKSHYILVLFPDFYEIGGQYWNCYCNKENLTNTIEYSKISKDIEKIKESYAIFNGHIRPPLFNMILIKYWVCNSLHVILRISDRLWELFLSDLHHSELNENTQELILTEIKRLEVSFHFWIDQQTQSLKYISLLGPDKLNILKNFDFTKFVLKDFSQEHAIQLRQLWSGFLDLYNMMILPNITGSQFRIKAEL</sequence>
<name>A0ABN7X4V9_GIGMA</name>
<dbReference type="EMBL" id="CAJVQB010084426">
    <property type="protein sequence ID" value="CAG8846657.1"/>
    <property type="molecule type" value="Genomic_DNA"/>
</dbReference>
<accession>A0ABN7X4V9</accession>
<organism evidence="1 2">
    <name type="scientific">Gigaspora margarita</name>
    <dbReference type="NCBI Taxonomy" id="4874"/>
    <lineage>
        <taxon>Eukaryota</taxon>
        <taxon>Fungi</taxon>
        <taxon>Fungi incertae sedis</taxon>
        <taxon>Mucoromycota</taxon>
        <taxon>Glomeromycotina</taxon>
        <taxon>Glomeromycetes</taxon>
        <taxon>Diversisporales</taxon>
        <taxon>Gigasporaceae</taxon>
        <taxon>Gigaspora</taxon>
    </lineage>
</organism>
<protein>
    <submittedName>
        <fullName evidence="1">44343_t:CDS:1</fullName>
    </submittedName>
</protein>
<gene>
    <name evidence="1" type="ORF">GMARGA_LOCUS38269</name>
</gene>
<evidence type="ECO:0000313" key="2">
    <source>
        <dbReference type="Proteomes" id="UP000789901"/>
    </source>
</evidence>
<proteinExistence type="predicted"/>
<dbReference type="Proteomes" id="UP000789901">
    <property type="component" value="Unassembled WGS sequence"/>
</dbReference>
<keyword evidence="2" id="KW-1185">Reference proteome</keyword>
<comment type="caution">
    <text evidence="1">The sequence shown here is derived from an EMBL/GenBank/DDBJ whole genome shotgun (WGS) entry which is preliminary data.</text>
</comment>